<dbReference type="PATRIC" id="fig|1447256.3.peg.1128"/>
<dbReference type="EMBL" id="JAIQ01000085">
    <property type="protein sequence ID" value="KLE00337.1"/>
    <property type="molecule type" value="Genomic_DNA"/>
</dbReference>
<protein>
    <submittedName>
        <fullName evidence="1">Uncharacterized protein</fullName>
    </submittedName>
</protein>
<comment type="caution">
    <text evidence="1">The sequence shown here is derived from an EMBL/GenBank/DDBJ whole genome shotgun (WGS) entry which is preliminary data.</text>
</comment>
<sequence>MSNNNLKTALKMRFEYYNLYEGKEEKWHEKYKNHDLYEVVVKSFKYDFKEIGEMLPKLLKEFEKNL</sequence>
<reference evidence="1 2" key="1">
    <citation type="submission" date="2014-01" db="EMBL/GenBank/DDBJ databases">
        <title>Development of a Comparative Genomic Fingerprinting Assay for High Resolution Genotyping of Arcobacter butzleri.</title>
        <authorList>
            <person name="Webb A.L."/>
            <person name="Inglis G.D."/>
            <person name="Kruczkiewicz P."/>
            <person name="Selinger L.B."/>
            <person name="Taboada E.N."/>
        </authorList>
    </citation>
    <scope>NUCLEOTIDE SEQUENCE [LARGE SCALE GENOMIC DNA]</scope>
    <source>
        <strain evidence="1 2">L348</strain>
    </source>
</reference>
<gene>
    <name evidence="1" type="ORF">AA20_05795</name>
</gene>
<evidence type="ECO:0000313" key="2">
    <source>
        <dbReference type="Proteomes" id="UP000035514"/>
    </source>
</evidence>
<dbReference type="RefSeq" id="WP_004510298.1">
    <property type="nucleotide sequence ID" value="NZ_JAIQ01000085.1"/>
</dbReference>
<dbReference type="AlphaFoldDB" id="A0A0G9K1F8"/>
<evidence type="ECO:0000313" key="1">
    <source>
        <dbReference type="EMBL" id="KLE00337.1"/>
    </source>
</evidence>
<dbReference type="Proteomes" id="UP000035514">
    <property type="component" value="Unassembled WGS sequence"/>
</dbReference>
<accession>A0A0G9K1F8</accession>
<proteinExistence type="predicted"/>
<name>A0A0G9K1F8_9BACT</name>
<organism evidence="1 2">
    <name type="scientific">Aliarcobacter butzleri L348</name>
    <dbReference type="NCBI Taxonomy" id="1447256"/>
    <lineage>
        <taxon>Bacteria</taxon>
        <taxon>Pseudomonadati</taxon>
        <taxon>Campylobacterota</taxon>
        <taxon>Epsilonproteobacteria</taxon>
        <taxon>Campylobacterales</taxon>
        <taxon>Arcobacteraceae</taxon>
        <taxon>Aliarcobacter</taxon>
    </lineage>
</organism>